<evidence type="ECO:0000313" key="3">
    <source>
        <dbReference type="Proteomes" id="UP000036102"/>
    </source>
</evidence>
<name>A0A0J7J4A1_9GAMM</name>
<dbReference type="PATRIC" id="fig|1658765.3.peg.3283"/>
<comment type="caution">
    <text evidence="2">The sequence shown here is derived from an EMBL/GenBank/DDBJ whole genome shotgun (WGS) entry which is preliminary data.</text>
</comment>
<evidence type="ECO:0000313" key="2">
    <source>
        <dbReference type="EMBL" id="KMQ72824.1"/>
    </source>
</evidence>
<dbReference type="Proteomes" id="UP000036102">
    <property type="component" value="Unassembled WGS sequence"/>
</dbReference>
<feature type="compositionally biased region" description="Basic and acidic residues" evidence="1">
    <location>
        <begin position="119"/>
        <end position="133"/>
    </location>
</feature>
<organism evidence="2 3">
    <name type="scientific">Marinobacter subterrani</name>
    <dbReference type="NCBI Taxonomy" id="1658765"/>
    <lineage>
        <taxon>Bacteria</taxon>
        <taxon>Pseudomonadati</taxon>
        <taxon>Pseudomonadota</taxon>
        <taxon>Gammaproteobacteria</taxon>
        <taxon>Pseudomonadales</taxon>
        <taxon>Marinobacteraceae</taxon>
        <taxon>Marinobacter</taxon>
    </lineage>
</organism>
<evidence type="ECO:0000256" key="1">
    <source>
        <dbReference type="SAM" id="MobiDB-lite"/>
    </source>
</evidence>
<protein>
    <submittedName>
        <fullName evidence="2">Mu-like prophage FluMu protein gp41</fullName>
    </submittedName>
</protein>
<dbReference type="EMBL" id="LFBU01000002">
    <property type="protein sequence ID" value="KMQ72824.1"/>
    <property type="molecule type" value="Genomic_DNA"/>
</dbReference>
<dbReference type="Pfam" id="PF23746">
    <property type="entry name" value="Gp41_Mu"/>
    <property type="match status" value="1"/>
</dbReference>
<dbReference type="RefSeq" id="WP_053077977.1">
    <property type="nucleotide sequence ID" value="NZ_LFBU01000002.1"/>
</dbReference>
<feature type="region of interest" description="Disordered" evidence="1">
    <location>
        <begin position="110"/>
        <end position="133"/>
    </location>
</feature>
<reference evidence="2 3" key="1">
    <citation type="submission" date="2015-06" db="EMBL/GenBank/DDBJ databases">
        <title>Marinobacter subterrani, a genetically tractable neutrophilic iron-oxidizing strain isolated from the Soudan Iron Mine.</title>
        <authorList>
            <person name="Bonis B.M."/>
            <person name="Gralnick J.A."/>
        </authorList>
    </citation>
    <scope>NUCLEOTIDE SEQUENCE [LARGE SCALE GENOMIC DNA]</scope>
    <source>
        <strain evidence="2 3">JG233</strain>
    </source>
</reference>
<sequence>MAGARITVALIHGLALGEEVHKEVTLREPTAGDILDAQEASERLMMVPTGDGGVEPMLVSSPSRSSMEVLRRQIVSVGDISGPLDMKMLRKLDPEDLDLLLATTGNLNAGSINQVQQEVGKRGRDGGGRPDAD</sequence>
<proteinExistence type="predicted"/>
<dbReference type="STRING" id="1658765.Msub_20018"/>
<gene>
    <name evidence="2" type="ORF">Msub_20018</name>
</gene>
<accession>A0A0J7J4A1</accession>
<dbReference type="OrthoDB" id="5677360at2"/>
<dbReference type="InterPro" id="IPR056974">
    <property type="entry name" value="Tail_Gp41-like"/>
</dbReference>
<dbReference type="AlphaFoldDB" id="A0A0J7J4A1"/>
<keyword evidence="3" id="KW-1185">Reference proteome</keyword>